<keyword evidence="1 2" id="KW-0238">DNA-binding</keyword>
<proteinExistence type="predicted"/>
<feature type="DNA-binding region" description="H-T-H motif" evidence="2">
    <location>
        <begin position="24"/>
        <end position="43"/>
    </location>
</feature>
<dbReference type="InterPro" id="IPR009057">
    <property type="entry name" value="Homeodomain-like_sf"/>
</dbReference>
<dbReference type="InterPro" id="IPR001647">
    <property type="entry name" value="HTH_TetR"/>
</dbReference>
<feature type="domain" description="HTH tetR-type" evidence="3">
    <location>
        <begin position="1"/>
        <end position="61"/>
    </location>
</feature>
<dbReference type="Proteomes" id="UP001526225">
    <property type="component" value="Unassembled WGS sequence"/>
</dbReference>
<evidence type="ECO:0000313" key="4">
    <source>
        <dbReference type="EMBL" id="MCW0952916.1"/>
    </source>
</evidence>
<dbReference type="PANTHER" id="PTHR43479:SF11">
    <property type="entry name" value="ACREF_ENVCD OPERON REPRESSOR-RELATED"/>
    <property type="match status" value="1"/>
</dbReference>
<accession>A0ABT3E3E0</accession>
<dbReference type="PROSITE" id="PS50977">
    <property type="entry name" value="HTH_TETR_2"/>
    <property type="match status" value="1"/>
</dbReference>
<dbReference type="InterPro" id="IPR050624">
    <property type="entry name" value="HTH-type_Tx_Regulator"/>
</dbReference>
<protein>
    <submittedName>
        <fullName evidence="4">TetR/AcrR family transcriptional regulator</fullName>
    </submittedName>
</protein>
<comment type="caution">
    <text evidence="4">The sequence shown here is derived from an EMBL/GenBank/DDBJ whole genome shotgun (WGS) entry which is preliminary data.</text>
</comment>
<evidence type="ECO:0000256" key="2">
    <source>
        <dbReference type="PROSITE-ProRule" id="PRU00335"/>
    </source>
</evidence>
<sequence length="186" mass="20871">MSKIQALEDAAYDLVQAQGLSQLSINKLAKRANVSVATAYIYYENKADLLGTLYQSIRETLILNLPLPNPASTVQEQFAQVMRTYAETFLAHPKQVNFMTALSANPEYLPEEMQGDDSLLGPAMMAVIKQAYEQNKLRTKNVDLIVAQALQPLQWLLQTRAQHNAKVQVEEVDALIEMAQRAIFMD</sequence>
<dbReference type="EMBL" id="JAOZFE010000002">
    <property type="protein sequence ID" value="MCW0952916.1"/>
    <property type="molecule type" value="Genomic_DNA"/>
</dbReference>
<gene>
    <name evidence="4" type="ORF">OIT44_02375</name>
</gene>
<dbReference type="Gene3D" id="1.10.357.10">
    <property type="entry name" value="Tetracycline Repressor, domain 2"/>
    <property type="match status" value="1"/>
</dbReference>
<evidence type="ECO:0000313" key="5">
    <source>
        <dbReference type="Proteomes" id="UP001526225"/>
    </source>
</evidence>
<evidence type="ECO:0000259" key="3">
    <source>
        <dbReference type="PROSITE" id="PS50977"/>
    </source>
</evidence>
<name>A0ABT3E3E0_9LACO</name>
<dbReference type="RefSeq" id="WP_213408183.1">
    <property type="nucleotide sequence ID" value="NZ_CP074441.1"/>
</dbReference>
<evidence type="ECO:0000256" key="1">
    <source>
        <dbReference type="ARBA" id="ARBA00023125"/>
    </source>
</evidence>
<keyword evidence="5" id="KW-1185">Reference proteome</keyword>
<dbReference type="SUPFAM" id="SSF46689">
    <property type="entry name" value="Homeodomain-like"/>
    <property type="match status" value="1"/>
</dbReference>
<dbReference type="PANTHER" id="PTHR43479">
    <property type="entry name" value="ACREF/ENVCD OPERON REPRESSOR-RELATED"/>
    <property type="match status" value="1"/>
</dbReference>
<dbReference type="Pfam" id="PF00440">
    <property type="entry name" value="TetR_N"/>
    <property type="match status" value="1"/>
</dbReference>
<reference evidence="4 5" key="1">
    <citation type="submission" date="2022-10" db="EMBL/GenBank/DDBJ databases">
        <title>Weissella fermenti sp. nov., isolated from fermented cabbage.</title>
        <authorList>
            <person name="Lee J.K."/>
            <person name="Baek J.H."/>
            <person name="Choi D.G."/>
            <person name="Kim J.M."/>
            <person name="Jeon C.O."/>
        </authorList>
    </citation>
    <scope>NUCLEOTIDE SEQUENCE [LARGE SCALE GENOMIC DNA]</scope>
    <source>
        <strain evidence="4 5">KACC 18534</strain>
    </source>
</reference>
<organism evidence="4 5">
    <name type="scientific">Weissella ceti</name>
    <dbReference type="NCBI Taxonomy" id="759620"/>
    <lineage>
        <taxon>Bacteria</taxon>
        <taxon>Bacillati</taxon>
        <taxon>Bacillota</taxon>
        <taxon>Bacilli</taxon>
        <taxon>Lactobacillales</taxon>
        <taxon>Lactobacillaceae</taxon>
        <taxon>Weissella</taxon>
    </lineage>
</organism>